<evidence type="ECO:0000313" key="2">
    <source>
        <dbReference type="Proteomes" id="UP001062846"/>
    </source>
</evidence>
<name>A0ACC0PPL1_RHOML</name>
<sequence length="63" mass="7260">MALKMLFAVLKVLVIFTLFMALEVSARELLETSNFLGRPYKMPMTLKRDDDDPWGHHPVTINP</sequence>
<protein>
    <submittedName>
        <fullName evidence="1">Uncharacterized protein</fullName>
    </submittedName>
</protein>
<gene>
    <name evidence="1" type="ORF">RHMOL_Rhmol02G0065600</name>
</gene>
<organism evidence="1 2">
    <name type="scientific">Rhododendron molle</name>
    <name type="common">Chinese azalea</name>
    <name type="synonym">Azalea mollis</name>
    <dbReference type="NCBI Taxonomy" id="49168"/>
    <lineage>
        <taxon>Eukaryota</taxon>
        <taxon>Viridiplantae</taxon>
        <taxon>Streptophyta</taxon>
        <taxon>Embryophyta</taxon>
        <taxon>Tracheophyta</taxon>
        <taxon>Spermatophyta</taxon>
        <taxon>Magnoliopsida</taxon>
        <taxon>eudicotyledons</taxon>
        <taxon>Gunneridae</taxon>
        <taxon>Pentapetalae</taxon>
        <taxon>asterids</taxon>
        <taxon>Ericales</taxon>
        <taxon>Ericaceae</taxon>
        <taxon>Ericoideae</taxon>
        <taxon>Rhodoreae</taxon>
        <taxon>Rhododendron</taxon>
    </lineage>
</organism>
<comment type="caution">
    <text evidence="1">The sequence shown here is derived from an EMBL/GenBank/DDBJ whole genome shotgun (WGS) entry which is preliminary data.</text>
</comment>
<proteinExistence type="predicted"/>
<keyword evidence="2" id="KW-1185">Reference proteome</keyword>
<accession>A0ACC0PPL1</accession>
<dbReference type="Proteomes" id="UP001062846">
    <property type="component" value="Chromosome 2"/>
</dbReference>
<dbReference type="EMBL" id="CM046389">
    <property type="protein sequence ID" value="KAI8566743.1"/>
    <property type="molecule type" value="Genomic_DNA"/>
</dbReference>
<reference evidence="1" key="1">
    <citation type="submission" date="2022-02" db="EMBL/GenBank/DDBJ databases">
        <title>Plant Genome Project.</title>
        <authorList>
            <person name="Zhang R.-G."/>
        </authorList>
    </citation>
    <scope>NUCLEOTIDE SEQUENCE</scope>
    <source>
        <strain evidence="1">AT1</strain>
    </source>
</reference>
<evidence type="ECO:0000313" key="1">
    <source>
        <dbReference type="EMBL" id="KAI8566743.1"/>
    </source>
</evidence>